<dbReference type="InterPro" id="IPR036390">
    <property type="entry name" value="WH_DNA-bd_sf"/>
</dbReference>
<dbReference type="SMART" id="SM00344">
    <property type="entry name" value="HTH_ASNC"/>
    <property type="match status" value="1"/>
</dbReference>
<dbReference type="InterPro" id="IPR019888">
    <property type="entry name" value="Tscrpt_reg_AsnC-like"/>
</dbReference>
<evidence type="ECO:0000256" key="4">
    <source>
        <dbReference type="ARBA" id="ARBA00023457"/>
    </source>
</evidence>
<evidence type="ECO:0000256" key="1">
    <source>
        <dbReference type="ARBA" id="ARBA00004744"/>
    </source>
</evidence>
<dbReference type="PANTHER" id="PTHR43413">
    <property type="entry name" value="TRANSCRIPTIONAL REGULATOR, ASNC FAMILY"/>
    <property type="match status" value="1"/>
</dbReference>
<evidence type="ECO:0000256" key="5">
    <source>
        <dbReference type="ARBA" id="ARBA00023471"/>
    </source>
</evidence>
<dbReference type="NCBIfam" id="NF040707">
    <property type="entry name" value="Siroheme_Dcarb_AhbB"/>
    <property type="match status" value="1"/>
</dbReference>
<dbReference type="GO" id="GO:0016829">
    <property type="term" value="F:lyase activity"/>
    <property type="evidence" value="ECO:0007669"/>
    <property type="project" value="UniProtKB-KW"/>
</dbReference>
<comment type="pathway">
    <text evidence="1">Porphyrin-containing compound metabolism; protoheme biosynthesis.</text>
</comment>
<evidence type="ECO:0000256" key="2">
    <source>
        <dbReference type="ARBA" id="ARBA00023133"/>
    </source>
</evidence>
<feature type="domain" description="Siroheme decarboxylase AsnC-like ligand binding" evidence="7">
    <location>
        <begin position="67"/>
        <end position="151"/>
    </location>
</feature>
<dbReference type="Pfam" id="PF22451">
    <property type="entry name" value="NirdL-like_HTH"/>
    <property type="match status" value="1"/>
</dbReference>
<protein>
    <recommendedName>
        <fullName evidence="5">siroheme decarboxylase</fullName>
        <ecNumber evidence="5">4.1.1.111</ecNumber>
    </recommendedName>
</protein>
<dbReference type="GO" id="GO:0006783">
    <property type="term" value="P:heme biosynthetic process"/>
    <property type="evidence" value="ECO:0007669"/>
    <property type="project" value="UniProtKB-KW"/>
</dbReference>
<dbReference type="EC" id="4.1.1.111" evidence="5"/>
<reference evidence="9" key="1">
    <citation type="submission" date="2018-07" db="EMBL/GenBank/DDBJ databases">
        <authorList>
            <consortium name="Genoscope - CEA"/>
            <person name="William W."/>
        </authorList>
    </citation>
    <scope>NUCLEOTIDE SEQUENCE</scope>
    <source>
        <strain evidence="9">IK1</strain>
    </source>
</reference>
<dbReference type="InterPro" id="IPR053953">
    <property type="entry name" value="NirdL-like_HTH"/>
</dbReference>
<feature type="domain" description="Siroheme decarboxylase NirL-like HTH" evidence="8">
    <location>
        <begin position="10"/>
        <end position="56"/>
    </location>
</feature>
<dbReference type="EMBL" id="UPXX01000031">
    <property type="protein sequence ID" value="VBB46606.1"/>
    <property type="molecule type" value="Genomic_DNA"/>
</dbReference>
<accession>A0A653AEZ2</accession>
<evidence type="ECO:0000259" key="8">
    <source>
        <dbReference type="Pfam" id="PF22451"/>
    </source>
</evidence>
<dbReference type="Pfam" id="PF17805">
    <property type="entry name" value="AsnC_trans_reg2"/>
    <property type="match status" value="1"/>
</dbReference>
<dbReference type="InterPro" id="IPR053431">
    <property type="entry name" value="AhbB-like"/>
</dbReference>
<dbReference type="SUPFAM" id="SSF46785">
    <property type="entry name" value="Winged helix' DNA-binding domain"/>
    <property type="match status" value="1"/>
</dbReference>
<evidence type="ECO:0000256" key="3">
    <source>
        <dbReference type="ARBA" id="ARBA00023239"/>
    </source>
</evidence>
<comment type="similarity">
    <text evidence="4">Belongs to the Ahb/Nir family.</text>
</comment>
<dbReference type="UniPathway" id="UPA00252"/>
<dbReference type="Gene3D" id="3.30.70.3460">
    <property type="match status" value="1"/>
</dbReference>
<comment type="catalytic activity">
    <reaction evidence="6">
        <text>siroheme + 2 H(+) = 12,18-didecarboxysiroheme + 2 CO2</text>
        <dbReference type="Rhea" id="RHEA:19093"/>
        <dbReference type="ChEBI" id="CHEBI:15378"/>
        <dbReference type="ChEBI" id="CHEBI:16526"/>
        <dbReference type="ChEBI" id="CHEBI:60052"/>
        <dbReference type="ChEBI" id="CHEBI:140497"/>
        <dbReference type="EC" id="4.1.1.111"/>
    </reaction>
</comment>
<gene>
    <name evidence="9" type="ORF">TRIP_B40400</name>
</gene>
<evidence type="ECO:0000256" key="6">
    <source>
        <dbReference type="ARBA" id="ARBA00048470"/>
    </source>
</evidence>
<name>A0A653AEZ2_UNCDX</name>
<dbReference type="PANTHER" id="PTHR43413:SF1">
    <property type="entry name" value="SIROHEME DECARBOXYLASE NIRL SUBUNIT"/>
    <property type="match status" value="1"/>
</dbReference>
<evidence type="ECO:0000313" key="9">
    <source>
        <dbReference type="EMBL" id="VBB46606.1"/>
    </source>
</evidence>
<dbReference type="InterPro" id="IPR040523">
    <property type="entry name" value="AsnC_trans_reg2"/>
</dbReference>
<keyword evidence="2" id="KW-0350">Heme biosynthesis</keyword>
<organism evidence="9">
    <name type="scientific">Uncultured Desulfatiglans sp</name>
    <dbReference type="NCBI Taxonomy" id="1748965"/>
    <lineage>
        <taxon>Bacteria</taxon>
        <taxon>Pseudomonadati</taxon>
        <taxon>Thermodesulfobacteriota</taxon>
        <taxon>Desulfobacteria</taxon>
        <taxon>Desulfatiglandales</taxon>
        <taxon>Desulfatiglandaceae</taxon>
        <taxon>Desulfatiglans</taxon>
        <taxon>environmental samples</taxon>
    </lineage>
</organism>
<dbReference type="AlphaFoldDB" id="A0A653AEZ2"/>
<keyword evidence="3" id="KW-0456">Lyase</keyword>
<dbReference type="InterPro" id="IPR050684">
    <property type="entry name" value="HTH-Siroheme_Decarb"/>
</dbReference>
<evidence type="ECO:0000259" key="7">
    <source>
        <dbReference type="Pfam" id="PF17805"/>
    </source>
</evidence>
<proteinExistence type="inferred from homology"/>
<sequence>MEADMIDPLDKKIIAQIQGDIPLEARPFAVIAARLGIQETEVIERIRRLKAHGTIRRFGATLRHQEAGFGANAMVAWRVPDERIDEVGEALARFPAVTHCYHRPPQGEWPFNLYTMVHGSSREECRRMAREMSEAVQIRDYTLLFSEREFKKTSMAYF</sequence>